<keyword evidence="1" id="KW-0614">Plasmid</keyword>
<geneLocation type="plasmid" evidence="1">
    <name>unnamed1</name>
</geneLocation>
<gene>
    <name evidence="1" type="ORF">OIE82_34975</name>
</gene>
<protein>
    <submittedName>
        <fullName evidence="1">Uncharacterized protein</fullName>
    </submittedName>
</protein>
<dbReference type="EMBL" id="CP109208">
    <property type="protein sequence ID" value="WUU58383.1"/>
    <property type="molecule type" value="Genomic_DNA"/>
</dbReference>
<dbReference type="RefSeq" id="WP_266477972.1">
    <property type="nucleotide sequence ID" value="NZ_CP109208.1"/>
</dbReference>
<reference evidence="1" key="1">
    <citation type="submission" date="2022-10" db="EMBL/GenBank/DDBJ databases">
        <title>The complete genomes of actinobacterial strains from the NBC collection.</title>
        <authorList>
            <person name="Joergensen T.S."/>
            <person name="Alvarez Arevalo M."/>
            <person name="Sterndorff E.B."/>
            <person name="Faurdal D."/>
            <person name="Vuksanovic O."/>
            <person name="Mourched A.-S."/>
            <person name="Charusanti P."/>
            <person name="Shaw S."/>
            <person name="Blin K."/>
            <person name="Weber T."/>
        </authorList>
    </citation>
    <scope>NUCLEOTIDE SEQUENCE [LARGE SCALE GENOMIC DNA]</scope>
    <source>
        <strain evidence="1">NBC 01686</strain>
        <plasmid evidence="1">unnamed1</plasmid>
    </source>
</reference>
<sequence length="252" mass="27964">MRGVEESGPAVRFPRRVVREFERLLKLLHEQGLTWLTVDDVINNLGPVAAWSMTRGQLVETWYADPELGSGSLSPRLEEPSERDARMDLQDLCAEAGWPLPLEGGGRDYTTPAALAVSRAKERLAEAMLADSTEQGVSANTIADRARNAQSRPTTLKILAAELLRHDVSQALRPLLEADAPLYVSRGLDRTVMLGSMWEDEPEEARLRHLADAKRALDASRLQLHDTKTGEVADIRRLVADDAGRLEVRRVT</sequence>
<name>A0ABZ1YJ87_9ACTN</name>
<accession>A0ABZ1YJ87</accession>
<organism evidence="1">
    <name type="scientific">Streptomyces althioticus</name>
    <dbReference type="NCBI Taxonomy" id="83380"/>
    <lineage>
        <taxon>Bacteria</taxon>
        <taxon>Bacillati</taxon>
        <taxon>Actinomycetota</taxon>
        <taxon>Actinomycetes</taxon>
        <taxon>Kitasatosporales</taxon>
        <taxon>Streptomycetaceae</taxon>
        <taxon>Streptomyces</taxon>
        <taxon>Streptomyces althioticus group</taxon>
    </lineage>
</organism>
<evidence type="ECO:0000313" key="1">
    <source>
        <dbReference type="EMBL" id="WUU58383.1"/>
    </source>
</evidence>
<proteinExistence type="predicted"/>